<sequence>MNAILQRSLSHIHIACSAQSDSDLLHRSPQNLKNQTALIITSQQHPNTSHEQDQTHIYLLPPPHQPILPQHHTNHPPSLPPQYNPHPPCHSHPHPSGTHHSQPLSLPCALSRSSSFPGRQTRMTCSHTPVFKHFKTVLCESREEAWVSQFLHTSCIISTRLQSSTTSFVHIR</sequence>
<feature type="compositionally biased region" description="Pro residues" evidence="1">
    <location>
        <begin position="77"/>
        <end position="90"/>
    </location>
</feature>
<organism evidence="2 3">
    <name type="scientific">Trichoderma longibrachiatum ATCC 18648</name>
    <dbReference type="NCBI Taxonomy" id="983965"/>
    <lineage>
        <taxon>Eukaryota</taxon>
        <taxon>Fungi</taxon>
        <taxon>Dikarya</taxon>
        <taxon>Ascomycota</taxon>
        <taxon>Pezizomycotina</taxon>
        <taxon>Sordariomycetes</taxon>
        <taxon>Hypocreomycetidae</taxon>
        <taxon>Hypocreales</taxon>
        <taxon>Hypocreaceae</taxon>
        <taxon>Trichoderma</taxon>
    </lineage>
</organism>
<keyword evidence="3" id="KW-1185">Reference proteome</keyword>
<dbReference type="AlphaFoldDB" id="A0A2T4C3X5"/>
<accession>A0A2T4C3X5</accession>
<protein>
    <submittedName>
        <fullName evidence="2">Uncharacterized protein</fullName>
    </submittedName>
</protein>
<reference evidence="2 3" key="1">
    <citation type="submission" date="2016-07" db="EMBL/GenBank/DDBJ databases">
        <title>Multiple horizontal gene transfer events from other fungi enriched the ability of initially mycotrophic Trichoderma (Ascomycota) to feed on dead plant biomass.</title>
        <authorList>
            <consortium name="DOE Joint Genome Institute"/>
            <person name="Aerts A."/>
            <person name="Atanasova L."/>
            <person name="Chenthamara K."/>
            <person name="Zhang J."/>
            <person name="Grujic M."/>
            <person name="Henrissat B."/>
            <person name="Kuo A."/>
            <person name="Salamov A."/>
            <person name="Lipzen A."/>
            <person name="Labutti K."/>
            <person name="Barry K."/>
            <person name="Miao Y."/>
            <person name="Rahimi M.J."/>
            <person name="Shen Q."/>
            <person name="Grigoriev I.V."/>
            <person name="Kubicek C.P."/>
            <person name="Druzhinina I.S."/>
        </authorList>
    </citation>
    <scope>NUCLEOTIDE SEQUENCE [LARGE SCALE GENOMIC DNA]</scope>
    <source>
        <strain evidence="2 3">ATCC 18648</strain>
    </source>
</reference>
<feature type="compositionally biased region" description="Low complexity" evidence="1">
    <location>
        <begin position="94"/>
        <end position="103"/>
    </location>
</feature>
<feature type="region of interest" description="Disordered" evidence="1">
    <location>
        <begin position="62"/>
        <end position="104"/>
    </location>
</feature>
<dbReference type="EMBL" id="KZ679132">
    <property type="protein sequence ID" value="PTB76267.1"/>
    <property type="molecule type" value="Genomic_DNA"/>
</dbReference>
<gene>
    <name evidence="2" type="ORF">M440DRAFT_1249172</name>
</gene>
<evidence type="ECO:0000313" key="3">
    <source>
        <dbReference type="Proteomes" id="UP000240760"/>
    </source>
</evidence>
<dbReference type="Proteomes" id="UP000240760">
    <property type="component" value="Unassembled WGS sequence"/>
</dbReference>
<evidence type="ECO:0000313" key="2">
    <source>
        <dbReference type="EMBL" id="PTB76267.1"/>
    </source>
</evidence>
<name>A0A2T4C3X5_TRILO</name>
<proteinExistence type="predicted"/>
<evidence type="ECO:0000256" key="1">
    <source>
        <dbReference type="SAM" id="MobiDB-lite"/>
    </source>
</evidence>